<name>A0A5C5ZQ20_9BACT</name>
<comment type="caution">
    <text evidence="1">The sequence shown here is derived from an EMBL/GenBank/DDBJ whole genome shotgun (WGS) entry which is preliminary data.</text>
</comment>
<dbReference type="Proteomes" id="UP000320176">
    <property type="component" value="Unassembled WGS sequence"/>
</dbReference>
<protein>
    <submittedName>
        <fullName evidence="1">Uncharacterized protein</fullName>
    </submittedName>
</protein>
<organism evidence="1 2">
    <name type="scientific">Stieleria varia</name>
    <dbReference type="NCBI Taxonomy" id="2528005"/>
    <lineage>
        <taxon>Bacteria</taxon>
        <taxon>Pseudomonadati</taxon>
        <taxon>Planctomycetota</taxon>
        <taxon>Planctomycetia</taxon>
        <taxon>Pirellulales</taxon>
        <taxon>Pirellulaceae</taxon>
        <taxon>Stieleria</taxon>
    </lineage>
</organism>
<dbReference type="AlphaFoldDB" id="A0A5C5ZQ20"/>
<keyword evidence="2" id="KW-1185">Reference proteome</keyword>
<evidence type="ECO:0000313" key="2">
    <source>
        <dbReference type="Proteomes" id="UP000320176"/>
    </source>
</evidence>
<gene>
    <name evidence="1" type="ORF">Pla52n_67110</name>
</gene>
<evidence type="ECO:0000313" key="1">
    <source>
        <dbReference type="EMBL" id="TWT89584.1"/>
    </source>
</evidence>
<accession>A0A5C5ZQ20</accession>
<dbReference type="EMBL" id="SJPN01000020">
    <property type="protein sequence ID" value="TWT89584.1"/>
    <property type="molecule type" value="Genomic_DNA"/>
</dbReference>
<reference evidence="1 2" key="1">
    <citation type="submission" date="2019-02" db="EMBL/GenBank/DDBJ databases">
        <title>Deep-cultivation of Planctomycetes and their phenomic and genomic characterization uncovers novel biology.</title>
        <authorList>
            <person name="Wiegand S."/>
            <person name="Jogler M."/>
            <person name="Boedeker C."/>
            <person name="Pinto D."/>
            <person name="Vollmers J."/>
            <person name="Rivas-Marin E."/>
            <person name="Kohn T."/>
            <person name="Peeters S.H."/>
            <person name="Heuer A."/>
            <person name="Rast P."/>
            <person name="Oberbeckmann S."/>
            <person name="Bunk B."/>
            <person name="Jeske O."/>
            <person name="Meyerdierks A."/>
            <person name="Storesund J.E."/>
            <person name="Kallscheuer N."/>
            <person name="Luecker S."/>
            <person name="Lage O.M."/>
            <person name="Pohl T."/>
            <person name="Merkel B.J."/>
            <person name="Hornburger P."/>
            <person name="Mueller R.-W."/>
            <person name="Bruemmer F."/>
            <person name="Labrenz M."/>
            <person name="Spormann A.M."/>
            <person name="Op Den Camp H."/>
            <person name="Overmann J."/>
            <person name="Amann R."/>
            <person name="Jetten M.S.M."/>
            <person name="Mascher T."/>
            <person name="Medema M.H."/>
            <person name="Devos D.P."/>
            <person name="Kaster A.-K."/>
            <person name="Ovreas L."/>
            <person name="Rohde M."/>
            <person name="Galperin M.Y."/>
            <person name="Jogler C."/>
        </authorList>
    </citation>
    <scope>NUCLEOTIDE SEQUENCE [LARGE SCALE GENOMIC DNA]</scope>
    <source>
        <strain evidence="1 2">Pla52n</strain>
    </source>
</reference>
<sequence length="78" mass="8113">MGVNLWGAASFGKPVPCTNSELETKDSIPNVIFQDEVLGPVSKMPGNCAQGDKPWGGSLRCSIGVATGSIPPKLRGNE</sequence>
<proteinExistence type="predicted"/>